<dbReference type="NCBIfam" id="TIGR03605">
    <property type="entry name" value="antibiot_sagB"/>
    <property type="match status" value="1"/>
</dbReference>
<proteinExistence type="predicted"/>
<dbReference type="OrthoDB" id="9801593at2"/>
<dbReference type="GO" id="GO:0016491">
    <property type="term" value="F:oxidoreductase activity"/>
    <property type="evidence" value="ECO:0007669"/>
    <property type="project" value="InterPro"/>
</dbReference>
<keyword evidence="3" id="KW-1185">Reference proteome</keyword>
<dbReference type="Proteomes" id="UP000050482">
    <property type="component" value="Unassembled WGS sequence"/>
</dbReference>
<dbReference type="CDD" id="cd02142">
    <property type="entry name" value="McbC_SagB-like_oxidoreductase"/>
    <property type="match status" value="1"/>
</dbReference>
<organism evidence="2 3">
    <name type="scientific">Alicyclobacillus ferrooxydans</name>
    <dbReference type="NCBI Taxonomy" id="471514"/>
    <lineage>
        <taxon>Bacteria</taxon>
        <taxon>Bacillati</taxon>
        <taxon>Bacillota</taxon>
        <taxon>Bacilli</taxon>
        <taxon>Bacillales</taxon>
        <taxon>Alicyclobacillaceae</taxon>
        <taxon>Alicyclobacillus</taxon>
    </lineage>
</organism>
<comment type="caution">
    <text evidence="2">The sequence shown here is derived from an EMBL/GenBank/DDBJ whole genome shotgun (WGS) entry which is preliminary data.</text>
</comment>
<dbReference type="RefSeq" id="WP_054969489.1">
    <property type="nucleotide sequence ID" value="NZ_LJCO01000051.1"/>
</dbReference>
<feature type="domain" description="Nitroreductase" evidence="1">
    <location>
        <begin position="108"/>
        <end position="262"/>
    </location>
</feature>
<dbReference type="SUPFAM" id="SSF55469">
    <property type="entry name" value="FMN-dependent nitroreductase-like"/>
    <property type="match status" value="2"/>
</dbReference>
<protein>
    <recommendedName>
        <fullName evidence="1">Nitroreductase domain-containing protein</fullName>
    </recommendedName>
</protein>
<dbReference type="EMBL" id="LJCO01000051">
    <property type="protein sequence ID" value="KPV43405.1"/>
    <property type="molecule type" value="Genomic_DNA"/>
</dbReference>
<dbReference type="Gene3D" id="3.40.109.10">
    <property type="entry name" value="NADH Oxidase"/>
    <property type="match status" value="2"/>
</dbReference>
<dbReference type="Pfam" id="PF00881">
    <property type="entry name" value="Nitroreductase"/>
    <property type="match status" value="1"/>
</dbReference>
<dbReference type="InterPro" id="IPR020051">
    <property type="entry name" value="SagB-type_dehydrogenase"/>
</dbReference>
<dbReference type="InterPro" id="IPR000415">
    <property type="entry name" value="Nitroreductase-like"/>
</dbReference>
<sequence>MELDEFLYNLHFDIDKVRPVSLEVDWEDAPLPFKLYQGLPHVHLSLDVPLSLPVDGGKAPDVKDVGDLCWYSYGLTQLCHALPPFLGGGTGTGADAVETDAVGTDVDAAGLQHGQSMADPTMQLLRRYVPSGGGLYPSELYVYLTLDRLVHGIYHYDVAHHRLVLLREGDFDAYLERALGHRIGIPKCFATFFVSTMFWKNYYKYHDFSYRLQALDAGGLTGQLMEAARHVGYKSTVSFQFLDRAVNHLIGLNDEEESVYAVISFSAEGNEAGIGQNSETAVMLPDEEVAAELCAELPPLKHRHFVKSKRIAKYPLLVRMNQASMNESTRSFGPLPKVWKNDEGEPKEDQDFIAGTGEALTRASGVHAPRPHTQKQVCLPRVDRLDYDFAAACRRRFSPGPDFVHGRLQLEKLSHLFAETAAALDERGIESRVSMGVCVHGIDGLNDGAYIYDATAHTLKLVRAGDHRLRLQSGMSMPTVNFFHVPVCVHLIGCTDGFGDFGYRGYRLQQLEVGMVLQRLLLTASALGMNGHPLLGYDESDCDDIYGIQSTGYTCLIEVPVGFYRKTSRFEGPLRV</sequence>
<dbReference type="STRING" id="471514.AN477_12440"/>
<dbReference type="AlphaFoldDB" id="A0A0N8PP58"/>
<reference evidence="2 3" key="1">
    <citation type="submission" date="2015-09" db="EMBL/GenBank/DDBJ databases">
        <title>Draft genome sequence of Alicyclobacillus ferrooxydans DSM 22381.</title>
        <authorList>
            <person name="Hemp J."/>
        </authorList>
    </citation>
    <scope>NUCLEOTIDE SEQUENCE [LARGE SCALE GENOMIC DNA]</scope>
    <source>
        <strain evidence="2 3">TC-34</strain>
    </source>
</reference>
<dbReference type="PATRIC" id="fig|471514.4.peg.1571"/>
<evidence type="ECO:0000313" key="2">
    <source>
        <dbReference type="EMBL" id="KPV43405.1"/>
    </source>
</evidence>
<gene>
    <name evidence="2" type="ORF">AN477_12440</name>
</gene>
<dbReference type="PANTHER" id="PTHR43745">
    <property type="entry name" value="NITROREDUCTASE MJ1384-RELATED"/>
    <property type="match status" value="1"/>
</dbReference>
<evidence type="ECO:0000259" key="1">
    <source>
        <dbReference type="Pfam" id="PF00881"/>
    </source>
</evidence>
<evidence type="ECO:0000313" key="3">
    <source>
        <dbReference type="Proteomes" id="UP000050482"/>
    </source>
</evidence>
<dbReference type="PANTHER" id="PTHR43745:SF2">
    <property type="entry name" value="NITROREDUCTASE MJ1384-RELATED"/>
    <property type="match status" value="1"/>
</dbReference>
<accession>A0A0N8PP58</accession>
<dbReference type="InterPro" id="IPR052544">
    <property type="entry name" value="Bacteriocin_Proc_Enz"/>
</dbReference>
<name>A0A0N8PP58_9BACL</name>
<dbReference type="InterPro" id="IPR029479">
    <property type="entry name" value="Nitroreductase"/>
</dbReference>